<evidence type="ECO:0000256" key="5">
    <source>
        <dbReference type="ARBA" id="ARBA00023242"/>
    </source>
</evidence>
<dbReference type="PANTHER" id="PTHR31282">
    <property type="entry name" value="WRKY TRANSCRIPTION FACTOR 21-RELATED"/>
    <property type="match status" value="1"/>
</dbReference>
<feature type="compositionally biased region" description="Low complexity" evidence="6">
    <location>
        <begin position="229"/>
        <end position="246"/>
    </location>
</feature>
<feature type="region of interest" description="Disordered" evidence="6">
    <location>
        <begin position="214"/>
        <end position="246"/>
    </location>
</feature>
<proteinExistence type="predicted"/>
<keyword evidence="5" id="KW-0539">Nucleus</keyword>
<keyword evidence="9" id="KW-1185">Reference proteome</keyword>
<dbReference type="SUPFAM" id="SSF118290">
    <property type="entry name" value="WRKY DNA-binding domain"/>
    <property type="match status" value="1"/>
</dbReference>
<keyword evidence="3" id="KW-0238">DNA-binding</keyword>
<feature type="domain" description="WRKY" evidence="7">
    <location>
        <begin position="127"/>
        <end position="168"/>
    </location>
</feature>
<feature type="region of interest" description="Disordered" evidence="6">
    <location>
        <begin position="19"/>
        <end position="76"/>
    </location>
</feature>
<keyword evidence="4" id="KW-0804">Transcription</keyword>
<dbReference type="GO" id="GO:0003700">
    <property type="term" value="F:DNA-binding transcription factor activity"/>
    <property type="evidence" value="ECO:0007669"/>
    <property type="project" value="InterPro"/>
</dbReference>
<evidence type="ECO:0000256" key="1">
    <source>
        <dbReference type="ARBA" id="ARBA00004123"/>
    </source>
</evidence>
<dbReference type="AlphaFoldDB" id="A0A3L6PJN3"/>
<dbReference type="STRING" id="4540.A0A3L6PJN3"/>
<reference evidence="9" key="1">
    <citation type="journal article" date="2019" name="Nat. Commun.">
        <title>The genome of broomcorn millet.</title>
        <authorList>
            <person name="Zou C."/>
            <person name="Miki D."/>
            <person name="Li D."/>
            <person name="Tang Q."/>
            <person name="Xiao L."/>
            <person name="Rajput S."/>
            <person name="Deng P."/>
            <person name="Jia W."/>
            <person name="Huang R."/>
            <person name="Zhang M."/>
            <person name="Sun Y."/>
            <person name="Hu J."/>
            <person name="Fu X."/>
            <person name="Schnable P.S."/>
            <person name="Li F."/>
            <person name="Zhang H."/>
            <person name="Feng B."/>
            <person name="Zhu X."/>
            <person name="Liu R."/>
            <person name="Schnable J.C."/>
            <person name="Zhu J.-K."/>
            <person name="Zhang H."/>
        </authorList>
    </citation>
    <scope>NUCLEOTIDE SEQUENCE [LARGE SCALE GENOMIC DNA]</scope>
</reference>
<accession>A0A3L6PJN3</accession>
<dbReference type="InterPro" id="IPR003657">
    <property type="entry name" value="WRKY_dom"/>
</dbReference>
<comment type="caution">
    <text evidence="8">The sequence shown here is derived from an EMBL/GenBank/DDBJ whole genome shotgun (WGS) entry which is preliminary data.</text>
</comment>
<dbReference type="InterPro" id="IPR036576">
    <property type="entry name" value="WRKY_dom_sf"/>
</dbReference>
<sequence length="336" mass="36337">MTLGLQGDELLAQLRDLLLPSPTTPTPFKVESGGTGHPPASRDGRRRRRRGSKRDREDSKSSYNGEQQHEEPPRHACKTSFSQLLPHIHADGLIALGAAACSSRRKKQRQKKISSTSSLVTSVPDFDGYQWRKYGQKQIDGAMYARSYYRCTRSAEQGCPAKRTVQRNHDGGDGDGTPPKYTVVYMGEHTCTANDSMEAPVILETAAVVAPVTSNSIKRPQSHDGTAPTTSAGSCSITSTSSSTATGIESPAISDITYWSSSSSGGYAVDDYCRLFGVHDSWAPPATAAASSLREMEDFTGPIRSPVHIAAADGWTIDHFLLQLASNDQPVSHFSF</sequence>
<evidence type="ECO:0000313" key="9">
    <source>
        <dbReference type="Proteomes" id="UP000275267"/>
    </source>
</evidence>
<keyword evidence="2" id="KW-0805">Transcription regulation</keyword>
<evidence type="ECO:0000259" key="7">
    <source>
        <dbReference type="PROSITE" id="PS50811"/>
    </source>
</evidence>
<dbReference type="Proteomes" id="UP000275267">
    <property type="component" value="Unassembled WGS sequence"/>
</dbReference>
<dbReference type="GO" id="GO:0005634">
    <property type="term" value="C:nucleus"/>
    <property type="evidence" value="ECO:0007669"/>
    <property type="project" value="UniProtKB-SubCell"/>
</dbReference>
<dbReference type="OrthoDB" id="694152at2759"/>
<dbReference type="PROSITE" id="PS50811">
    <property type="entry name" value="WRKY"/>
    <property type="match status" value="1"/>
</dbReference>
<gene>
    <name evidence="8" type="ORF">C2845_PM18G13970</name>
</gene>
<feature type="compositionally biased region" description="Polar residues" evidence="6">
    <location>
        <begin position="214"/>
        <end position="228"/>
    </location>
</feature>
<evidence type="ECO:0000256" key="2">
    <source>
        <dbReference type="ARBA" id="ARBA00023015"/>
    </source>
</evidence>
<dbReference type="Gene3D" id="2.20.25.80">
    <property type="entry name" value="WRKY domain"/>
    <property type="match status" value="1"/>
</dbReference>
<dbReference type="SMART" id="SM00774">
    <property type="entry name" value="WRKY"/>
    <property type="match status" value="1"/>
</dbReference>
<evidence type="ECO:0000256" key="3">
    <source>
        <dbReference type="ARBA" id="ARBA00023125"/>
    </source>
</evidence>
<evidence type="ECO:0000256" key="6">
    <source>
        <dbReference type="SAM" id="MobiDB-lite"/>
    </source>
</evidence>
<dbReference type="Pfam" id="PF03106">
    <property type="entry name" value="WRKY"/>
    <property type="match status" value="1"/>
</dbReference>
<feature type="compositionally biased region" description="Basic residues" evidence="6">
    <location>
        <begin position="44"/>
        <end position="53"/>
    </location>
</feature>
<organism evidence="8 9">
    <name type="scientific">Panicum miliaceum</name>
    <name type="common">Proso millet</name>
    <name type="synonym">Broomcorn millet</name>
    <dbReference type="NCBI Taxonomy" id="4540"/>
    <lineage>
        <taxon>Eukaryota</taxon>
        <taxon>Viridiplantae</taxon>
        <taxon>Streptophyta</taxon>
        <taxon>Embryophyta</taxon>
        <taxon>Tracheophyta</taxon>
        <taxon>Spermatophyta</taxon>
        <taxon>Magnoliopsida</taxon>
        <taxon>Liliopsida</taxon>
        <taxon>Poales</taxon>
        <taxon>Poaceae</taxon>
        <taxon>PACMAD clade</taxon>
        <taxon>Panicoideae</taxon>
        <taxon>Panicodae</taxon>
        <taxon>Paniceae</taxon>
        <taxon>Panicinae</taxon>
        <taxon>Panicum</taxon>
        <taxon>Panicum sect. Panicum</taxon>
    </lineage>
</organism>
<dbReference type="GO" id="GO:0043565">
    <property type="term" value="F:sequence-specific DNA binding"/>
    <property type="evidence" value="ECO:0007669"/>
    <property type="project" value="InterPro"/>
</dbReference>
<dbReference type="InterPro" id="IPR044810">
    <property type="entry name" value="WRKY_plant"/>
</dbReference>
<comment type="subcellular location">
    <subcellularLocation>
        <location evidence="1">Nucleus</location>
    </subcellularLocation>
</comment>
<evidence type="ECO:0000313" key="8">
    <source>
        <dbReference type="EMBL" id="RLM59096.1"/>
    </source>
</evidence>
<dbReference type="EMBL" id="PQIB02000017">
    <property type="protein sequence ID" value="RLM59096.1"/>
    <property type="molecule type" value="Genomic_DNA"/>
</dbReference>
<protein>
    <submittedName>
        <fullName evidence="8">WRKY transcription factor 58</fullName>
    </submittedName>
</protein>
<name>A0A3L6PJN3_PANMI</name>
<evidence type="ECO:0000256" key="4">
    <source>
        <dbReference type="ARBA" id="ARBA00023163"/>
    </source>
</evidence>